<proteinExistence type="predicted"/>
<reference evidence="3" key="1">
    <citation type="journal article" date="2011" name="Genome Biol.">
        <title>Comparative and functional genomics provide insights into the pathogenicity of dermatophytic fungi.</title>
        <authorList>
            <person name="Burmester A."/>
            <person name="Shelest E."/>
            <person name="Gloeckner G."/>
            <person name="Heddergott C."/>
            <person name="Schindler S."/>
            <person name="Staib P."/>
            <person name="Heidel A."/>
            <person name="Felder M."/>
            <person name="Petzold A."/>
            <person name="Szafranski K."/>
            <person name="Feuermann M."/>
            <person name="Pedruzzi I."/>
            <person name="Priebe S."/>
            <person name="Groth M."/>
            <person name="Winkler R."/>
            <person name="Li W."/>
            <person name="Kniemeyer O."/>
            <person name="Schroeckh V."/>
            <person name="Hertweck C."/>
            <person name="Hube B."/>
            <person name="White T.C."/>
            <person name="Platzer M."/>
            <person name="Guthke R."/>
            <person name="Heitman J."/>
            <person name="Woestemeyer J."/>
            <person name="Zipfel P.F."/>
            <person name="Monod M."/>
            <person name="Brakhage A.A."/>
        </authorList>
    </citation>
    <scope>NUCLEOTIDE SEQUENCE [LARGE SCALE GENOMIC DNA]</scope>
    <source>
        <strain evidence="3">ATCC MYA-4681 / CBS 112371</strain>
    </source>
</reference>
<organism evidence="2 3">
    <name type="scientific">Arthroderma benhamiae (strain ATCC MYA-4681 / CBS 112371)</name>
    <name type="common">Trichophyton mentagrophytes</name>
    <dbReference type="NCBI Taxonomy" id="663331"/>
    <lineage>
        <taxon>Eukaryota</taxon>
        <taxon>Fungi</taxon>
        <taxon>Dikarya</taxon>
        <taxon>Ascomycota</taxon>
        <taxon>Pezizomycotina</taxon>
        <taxon>Eurotiomycetes</taxon>
        <taxon>Eurotiomycetidae</taxon>
        <taxon>Onygenales</taxon>
        <taxon>Arthrodermataceae</taxon>
        <taxon>Trichophyton</taxon>
    </lineage>
</organism>
<evidence type="ECO:0000313" key="2">
    <source>
        <dbReference type="EMBL" id="EFE36060.1"/>
    </source>
</evidence>
<dbReference type="KEGG" id="abe:ARB_04997"/>
<feature type="region of interest" description="Disordered" evidence="1">
    <location>
        <begin position="1"/>
        <end position="47"/>
    </location>
</feature>
<dbReference type="eggNOG" id="ENOG502RQCW">
    <property type="taxonomic scope" value="Eukaryota"/>
</dbReference>
<name>D4AL01_ARTBC</name>
<dbReference type="AlphaFoldDB" id="D4AL01"/>
<keyword evidence="3" id="KW-1185">Reference proteome</keyword>
<dbReference type="HOGENOM" id="CLU_1610334_0_0_1"/>
<feature type="compositionally biased region" description="Low complexity" evidence="1">
    <location>
        <begin position="17"/>
        <end position="35"/>
    </location>
</feature>
<evidence type="ECO:0000313" key="3">
    <source>
        <dbReference type="Proteomes" id="UP000008866"/>
    </source>
</evidence>
<accession>D4AL01</accession>
<dbReference type="EMBL" id="ABSU01000002">
    <property type="protein sequence ID" value="EFE36060.1"/>
    <property type="molecule type" value="Genomic_DNA"/>
</dbReference>
<gene>
    <name evidence="2" type="ORF">ARB_04997</name>
</gene>
<evidence type="ECO:0000256" key="1">
    <source>
        <dbReference type="SAM" id="MobiDB-lite"/>
    </source>
</evidence>
<sequence>MRYPPFFRPPKTRGGRATRPAAPAAVVPSNTPAAAGTPSNAPVPADTSASTAALTNAMQALVDQLQNINPPSTFITSENKAFVERMVDIASLEDENLEAKDIDLKTGDDMIKVQLLLQALDARSTESIDSRAFRISQQISSYPFPLTCKMATVLPLASKRYHPFR</sequence>
<dbReference type="GeneID" id="9522190"/>
<dbReference type="RefSeq" id="XP_003016705.1">
    <property type="nucleotide sequence ID" value="XM_003016659.1"/>
</dbReference>
<dbReference type="Proteomes" id="UP000008866">
    <property type="component" value="Unassembled WGS sequence"/>
</dbReference>
<comment type="caution">
    <text evidence="2">The sequence shown here is derived from an EMBL/GenBank/DDBJ whole genome shotgun (WGS) entry which is preliminary data.</text>
</comment>
<protein>
    <submittedName>
        <fullName evidence="2">Uncharacterized protein</fullName>
    </submittedName>
</protein>